<dbReference type="Proteomes" id="UP000575898">
    <property type="component" value="Unassembled WGS sequence"/>
</dbReference>
<proteinExistence type="predicted"/>
<dbReference type="InterPro" id="IPR052340">
    <property type="entry name" value="RNase_Y/CdgJ"/>
</dbReference>
<accession>A0A840MNB9</accession>
<dbReference type="AlphaFoldDB" id="A0A840MNB9"/>
<reference evidence="2 3" key="1">
    <citation type="submission" date="2020-08" db="EMBL/GenBank/DDBJ databases">
        <title>Genomic Encyclopedia of Type Strains, Phase IV (KMG-IV): sequencing the most valuable type-strain genomes for metagenomic binning, comparative biology and taxonomic classification.</title>
        <authorList>
            <person name="Goeker M."/>
        </authorList>
    </citation>
    <scope>NUCLEOTIDE SEQUENCE [LARGE SCALE GENOMIC DNA]</scope>
    <source>
        <strain evidence="2 3">DSM 27165</strain>
    </source>
</reference>
<gene>
    <name evidence="2" type="ORF">HNQ59_001527</name>
</gene>
<evidence type="ECO:0000313" key="2">
    <source>
        <dbReference type="EMBL" id="MBB5018242.1"/>
    </source>
</evidence>
<evidence type="ECO:0000313" key="3">
    <source>
        <dbReference type="Proteomes" id="UP000575898"/>
    </source>
</evidence>
<protein>
    <submittedName>
        <fullName evidence="2">Putative nucleotidyltransferase with HDIG domain</fullName>
    </submittedName>
</protein>
<evidence type="ECO:0000259" key="1">
    <source>
        <dbReference type="PROSITE" id="PS51833"/>
    </source>
</evidence>
<comment type="caution">
    <text evidence="2">The sequence shown here is derived from an EMBL/GenBank/DDBJ whole genome shotgun (WGS) entry which is preliminary data.</text>
</comment>
<dbReference type="InterPro" id="IPR013976">
    <property type="entry name" value="HDOD"/>
</dbReference>
<dbReference type="NCBIfam" id="TIGR00277">
    <property type="entry name" value="HDIG"/>
    <property type="match status" value="1"/>
</dbReference>
<dbReference type="Gene3D" id="1.10.3210.10">
    <property type="entry name" value="Hypothetical protein af1432"/>
    <property type="match status" value="1"/>
</dbReference>
<organism evidence="2 3">
    <name type="scientific">Chitinivorax tropicus</name>
    <dbReference type="NCBI Taxonomy" id="714531"/>
    <lineage>
        <taxon>Bacteria</taxon>
        <taxon>Pseudomonadati</taxon>
        <taxon>Pseudomonadota</taxon>
        <taxon>Betaproteobacteria</taxon>
        <taxon>Chitinivorax</taxon>
    </lineage>
</organism>
<dbReference type="EMBL" id="JACHHY010000007">
    <property type="protein sequence ID" value="MBB5018242.1"/>
    <property type="molecule type" value="Genomic_DNA"/>
</dbReference>
<dbReference type="PANTHER" id="PTHR33525">
    <property type="match status" value="1"/>
</dbReference>
<dbReference type="Pfam" id="PF08668">
    <property type="entry name" value="HDOD"/>
    <property type="match status" value="1"/>
</dbReference>
<sequence>MKMDAVFDHLHQMPTVPSVVQELIASFDKDDLDIDSLAKTISRDQTISAKVLRLANTAHFGAPRQIGSIEDAVVVLGFDKLRTLVIASGVAGMKINIPNFDNKMYWVNNLSVGNLSKWLAKLAKLNGEVAFTAGLMHTIGQLLMRLASPKDEADVDRLVKGGASRIQCERNIFGFDHAEVGAELARRWNFPDHIQTAIKMHAAPMDGEPFSALAGIVHIAEYLMIGISDDVDSDELKSNFPIGVTQRLGLNIEKIFEELPAVCEQMKGWESLVSD</sequence>
<dbReference type="PROSITE" id="PS51833">
    <property type="entry name" value="HDOD"/>
    <property type="match status" value="1"/>
</dbReference>
<keyword evidence="3" id="KW-1185">Reference proteome</keyword>
<dbReference type="GO" id="GO:0016740">
    <property type="term" value="F:transferase activity"/>
    <property type="evidence" value="ECO:0007669"/>
    <property type="project" value="UniProtKB-KW"/>
</dbReference>
<keyword evidence="2" id="KW-0808">Transferase</keyword>
<dbReference type="RefSeq" id="WP_184037186.1">
    <property type="nucleotide sequence ID" value="NZ_JACHHY010000007.1"/>
</dbReference>
<dbReference type="PANTHER" id="PTHR33525:SF6">
    <property type="entry name" value="HDOD DOMAIN-CONTAINING PROTEIN"/>
    <property type="match status" value="1"/>
</dbReference>
<dbReference type="InterPro" id="IPR006675">
    <property type="entry name" value="HDIG_dom"/>
</dbReference>
<feature type="domain" description="HDOD" evidence="1">
    <location>
        <begin position="13"/>
        <end position="204"/>
    </location>
</feature>
<name>A0A840MNB9_9PROT</name>
<dbReference type="SUPFAM" id="SSF109604">
    <property type="entry name" value="HD-domain/PDEase-like"/>
    <property type="match status" value="1"/>
</dbReference>